<evidence type="ECO:0000259" key="7">
    <source>
        <dbReference type="PROSITE" id="PS50123"/>
    </source>
</evidence>
<evidence type="ECO:0000256" key="6">
    <source>
        <dbReference type="PIRSR" id="PIRSR000410-1"/>
    </source>
</evidence>
<feature type="domain" description="CheR-type methyltransferase" evidence="7">
    <location>
        <begin position="10"/>
        <end position="287"/>
    </location>
</feature>
<evidence type="ECO:0000256" key="1">
    <source>
        <dbReference type="ARBA" id="ARBA00001541"/>
    </source>
</evidence>
<dbReference type="Proteomes" id="UP000219621">
    <property type="component" value="Unassembled WGS sequence"/>
</dbReference>
<dbReference type="GO" id="GO:0032259">
    <property type="term" value="P:methylation"/>
    <property type="evidence" value="ECO:0007669"/>
    <property type="project" value="UniProtKB-KW"/>
</dbReference>
<dbReference type="GO" id="GO:0008983">
    <property type="term" value="F:protein-glutamate O-methyltransferase activity"/>
    <property type="evidence" value="ECO:0007669"/>
    <property type="project" value="UniProtKB-EC"/>
</dbReference>
<keyword evidence="2 5" id="KW-0489">Methyltransferase</keyword>
<evidence type="ECO:0000313" key="9">
    <source>
        <dbReference type="Proteomes" id="UP000219621"/>
    </source>
</evidence>
<dbReference type="SUPFAM" id="SSF47757">
    <property type="entry name" value="Chemotaxis receptor methyltransferase CheR, N-terminal domain"/>
    <property type="match status" value="1"/>
</dbReference>
<feature type="binding site" evidence="6">
    <location>
        <position position="89"/>
    </location>
    <ligand>
        <name>S-adenosyl-L-methionine</name>
        <dbReference type="ChEBI" id="CHEBI:59789"/>
    </ligand>
</feature>
<keyword evidence="3 5" id="KW-0808">Transferase</keyword>
<dbReference type="InterPro" id="IPR000780">
    <property type="entry name" value="CheR_MeTrfase"/>
</dbReference>
<gene>
    <name evidence="8" type="ORF">SAMN05421508_101479</name>
</gene>
<dbReference type="AlphaFoldDB" id="A0A286G3U8"/>
<dbReference type="SMART" id="SM00138">
    <property type="entry name" value="MeTrc"/>
    <property type="match status" value="1"/>
</dbReference>
<dbReference type="PANTHER" id="PTHR24422">
    <property type="entry name" value="CHEMOTAXIS PROTEIN METHYLTRANSFERASE"/>
    <property type="match status" value="1"/>
</dbReference>
<evidence type="ECO:0000256" key="4">
    <source>
        <dbReference type="ARBA" id="ARBA00022691"/>
    </source>
</evidence>
<dbReference type="PROSITE" id="PS50123">
    <property type="entry name" value="CHER"/>
    <property type="match status" value="1"/>
</dbReference>
<dbReference type="Pfam" id="PF01739">
    <property type="entry name" value="CheR"/>
    <property type="match status" value="1"/>
</dbReference>
<dbReference type="SUPFAM" id="SSF53335">
    <property type="entry name" value="S-adenosyl-L-methionine-dependent methyltransferases"/>
    <property type="match status" value="1"/>
</dbReference>
<dbReference type="InterPro" id="IPR022641">
    <property type="entry name" value="CheR_N"/>
</dbReference>
<evidence type="ECO:0000313" key="8">
    <source>
        <dbReference type="EMBL" id="SOD90220.1"/>
    </source>
</evidence>
<dbReference type="InterPro" id="IPR022642">
    <property type="entry name" value="CheR_C"/>
</dbReference>
<dbReference type="Pfam" id="PF03705">
    <property type="entry name" value="CheR_N"/>
    <property type="match status" value="1"/>
</dbReference>
<sequence length="287" mass="31904">MSLPAGGQAERHRQFGFTAEHFAFIVGLVRERTGIVLADNKQDMVYGRLTRRLRALSLDSFADYVALLRSSAGAAELTAFTNALTTNLTSFFRESHHFDHLRDAVLPRLAARAAAGGERRLRIWSAGCSSGEEAYSAAMVVLSALPEADRWDARILATDIDSSMVAHGREGLYDAERVARVPADLRRRFVETVPGRSDKVRMAAPLRRIVAFKRLNLLGRWPMAGRFDVVFCRNVAIYFDKPTQATLHRRLAEILTDDGVLYIGHSETLAAATEVFRGHGRTIYSKA</sequence>
<reference evidence="8 9" key="1">
    <citation type="submission" date="2017-09" db="EMBL/GenBank/DDBJ databases">
        <authorList>
            <person name="Ehlers B."/>
            <person name="Leendertz F.H."/>
        </authorList>
    </citation>
    <scope>NUCLEOTIDE SEQUENCE [LARGE SCALE GENOMIC DNA]</scope>
    <source>
        <strain evidence="8 9">USBA 140</strain>
    </source>
</reference>
<evidence type="ECO:0000256" key="3">
    <source>
        <dbReference type="ARBA" id="ARBA00022679"/>
    </source>
</evidence>
<keyword evidence="4 5" id="KW-0949">S-adenosyl-L-methionine</keyword>
<feature type="binding site" evidence="6">
    <location>
        <position position="133"/>
    </location>
    <ligand>
        <name>S-adenosyl-L-methionine</name>
        <dbReference type="ChEBI" id="CHEBI:59789"/>
    </ligand>
</feature>
<dbReference type="EC" id="2.1.1.80" evidence="5"/>
<dbReference type="InterPro" id="IPR029063">
    <property type="entry name" value="SAM-dependent_MTases_sf"/>
</dbReference>
<comment type="catalytic activity">
    <reaction evidence="1 5">
        <text>L-glutamyl-[protein] + S-adenosyl-L-methionine = [protein]-L-glutamate 5-O-methyl ester + S-adenosyl-L-homocysteine</text>
        <dbReference type="Rhea" id="RHEA:24452"/>
        <dbReference type="Rhea" id="RHEA-COMP:10208"/>
        <dbReference type="Rhea" id="RHEA-COMP:10311"/>
        <dbReference type="ChEBI" id="CHEBI:29973"/>
        <dbReference type="ChEBI" id="CHEBI:57856"/>
        <dbReference type="ChEBI" id="CHEBI:59789"/>
        <dbReference type="ChEBI" id="CHEBI:82795"/>
        <dbReference type="EC" id="2.1.1.80"/>
    </reaction>
</comment>
<feature type="binding site" evidence="6">
    <location>
        <begin position="233"/>
        <end position="234"/>
    </location>
    <ligand>
        <name>S-adenosyl-L-methionine</name>
        <dbReference type="ChEBI" id="CHEBI:59789"/>
    </ligand>
</feature>
<evidence type="ECO:0000256" key="2">
    <source>
        <dbReference type="ARBA" id="ARBA00022603"/>
    </source>
</evidence>
<evidence type="ECO:0000256" key="5">
    <source>
        <dbReference type="PIRNR" id="PIRNR000410"/>
    </source>
</evidence>
<keyword evidence="9" id="KW-1185">Reference proteome</keyword>
<feature type="binding site" evidence="6">
    <location>
        <position position="159"/>
    </location>
    <ligand>
        <name>S-adenosyl-L-methionine</name>
        <dbReference type="ChEBI" id="CHEBI:59789"/>
    </ligand>
</feature>
<dbReference type="Gene3D" id="3.40.50.150">
    <property type="entry name" value="Vaccinia Virus protein VP39"/>
    <property type="match status" value="1"/>
</dbReference>
<organism evidence="8 9">
    <name type="scientific">Caenispirillum bisanense</name>
    <dbReference type="NCBI Taxonomy" id="414052"/>
    <lineage>
        <taxon>Bacteria</taxon>
        <taxon>Pseudomonadati</taxon>
        <taxon>Pseudomonadota</taxon>
        <taxon>Alphaproteobacteria</taxon>
        <taxon>Rhodospirillales</taxon>
        <taxon>Novispirillaceae</taxon>
        <taxon>Caenispirillum</taxon>
    </lineage>
</organism>
<dbReference type="CDD" id="cd02440">
    <property type="entry name" value="AdoMet_MTases"/>
    <property type="match status" value="1"/>
</dbReference>
<dbReference type="InterPro" id="IPR050903">
    <property type="entry name" value="Bact_Chemotaxis_MeTrfase"/>
</dbReference>
<feature type="binding site" evidence="6">
    <location>
        <position position="93"/>
    </location>
    <ligand>
        <name>S-adenosyl-L-methionine</name>
        <dbReference type="ChEBI" id="CHEBI:59789"/>
    </ligand>
</feature>
<dbReference type="EMBL" id="OCNJ01000001">
    <property type="protein sequence ID" value="SOD90220.1"/>
    <property type="molecule type" value="Genomic_DNA"/>
</dbReference>
<dbReference type="PANTHER" id="PTHR24422:SF19">
    <property type="entry name" value="CHEMOTAXIS PROTEIN METHYLTRANSFERASE"/>
    <property type="match status" value="1"/>
</dbReference>
<feature type="binding site" evidence="6">
    <location>
        <position position="87"/>
    </location>
    <ligand>
        <name>S-adenosyl-L-methionine</name>
        <dbReference type="ChEBI" id="CHEBI:59789"/>
    </ligand>
</feature>
<dbReference type="PRINTS" id="PR00996">
    <property type="entry name" value="CHERMTFRASE"/>
</dbReference>
<accession>A0A286G3U8</accession>
<dbReference type="InterPro" id="IPR026024">
    <property type="entry name" value="Chemotaxis_MeTrfase_CheR"/>
</dbReference>
<dbReference type="RefSeq" id="WP_097277365.1">
    <property type="nucleotide sequence ID" value="NZ_OCNJ01000001.1"/>
</dbReference>
<dbReference type="PIRSF" id="PIRSF000410">
    <property type="entry name" value="CheR"/>
    <property type="match status" value="1"/>
</dbReference>
<dbReference type="OrthoDB" id="9816309at2"/>
<comment type="function">
    <text evidence="5">Methylation of the membrane-bound methyl-accepting chemotaxis proteins (MCP) to form gamma-glutamyl methyl ester residues in MCP.</text>
</comment>
<dbReference type="Gene3D" id="1.10.155.10">
    <property type="entry name" value="Chemotaxis receptor methyltransferase CheR, N-terminal domain"/>
    <property type="match status" value="1"/>
</dbReference>
<protein>
    <recommendedName>
        <fullName evidence="5">Chemotaxis protein methyltransferase</fullName>
        <ecNumber evidence="5">2.1.1.80</ecNumber>
    </recommendedName>
</protein>
<dbReference type="InterPro" id="IPR036804">
    <property type="entry name" value="CheR_N_sf"/>
</dbReference>
<proteinExistence type="predicted"/>
<name>A0A286G3U8_9PROT</name>
<feature type="binding site" evidence="6">
    <location>
        <begin position="216"/>
        <end position="217"/>
    </location>
    <ligand>
        <name>S-adenosyl-L-methionine</name>
        <dbReference type="ChEBI" id="CHEBI:59789"/>
    </ligand>
</feature>